<name>A0ABR1GCY1_AURAN</name>
<dbReference type="Gene3D" id="3.30.479.30">
    <property type="entry name" value="Band 7 domain"/>
    <property type="match status" value="1"/>
</dbReference>
<keyword evidence="3" id="KW-1185">Reference proteome</keyword>
<dbReference type="SUPFAM" id="SSF117892">
    <property type="entry name" value="Band 7/SPFH domain"/>
    <property type="match status" value="1"/>
</dbReference>
<evidence type="ECO:0000259" key="1">
    <source>
        <dbReference type="SMART" id="SM00244"/>
    </source>
</evidence>
<dbReference type="EMBL" id="JBBJCI010000034">
    <property type="protein sequence ID" value="KAK7253849.1"/>
    <property type="molecule type" value="Genomic_DNA"/>
</dbReference>
<dbReference type="SMART" id="SM00244">
    <property type="entry name" value="PHB"/>
    <property type="match status" value="1"/>
</dbReference>
<dbReference type="InterPro" id="IPR001107">
    <property type="entry name" value="Band_7"/>
</dbReference>
<proteinExistence type="predicted"/>
<comment type="caution">
    <text evidence="2">The sequence shown here is derived from an EMBL/GenBank/DDBJ whole genome shotgun (WGS) entry which is preliminary data.</text>
</comment>
<dbReference type="PANTHER" id="PTHR43446:SF1">
    <property type="entry name" value="BAND 7 DOMAIN-CONTAINING PROTEIN"/>
    <property type="match status" value="1"/>
</dbReference>
<sequence length="316" mass="33617">MRLIPKRSLKVGIAHWAATDGAAMEKQIDEIANPLLQSPLQQAVDRGAAPNVVAERYDASLIPQGQPLLSKALGCLCLPCTCLGSWVLVNPKEELVSIHFGEFSGVVNEPGLHYVNMWGRELRKISTAQQNLEVPGEKVLDAMGCPLVASAVVTFRFSAPANTLLNTANPYGYVATQAKATLKQVCARYPYDSHTLDGSSSGPSLRGECAAVEAEMVAALQDRVRCAGATVLTMTLSELNYAPEIAGAMLKRQEAIAMLGARQTVVDGAYKIAQKTIARAEADGVAFMEGQKASLVSNLVITAASEVRVQPTLPLA</sequence>
<organism evidence="2 3">
    <name type="scientific">Aureococcus anophagefferens</name>
    <name type="common">Harmful bloom alga</name>
    <dbReference type="NCBI Taxonomy" id="44056"/>
    <lineage>
        <taxon>Eukaryota</taxon>
        <taxon>Sar</taxon>
        <taxon>Stramenopiles</taxon>
        <taxon>Ochrophyta</taxon>
        <taxon>Pelagophyceae</taxon>
        <taxon>Pelagomonadales</taxon>
        <taxon>Pelagomonadaceae</taxon>
        <taxon>Aureococcus</taxon>
    </lineage>
</organism>
<reference evidence="2 3" key="1">
    <citation type="submission" date="2024-03" db="EMBL/GenBank/DDBJ databases">
        <title>Aureococcus anophagefferens CCMP1851 and Kratosvirus quantuckense: Draft genome of a second virus-susceptible host strain in the model system.</title>
        <authorList>
            <person name="Chase E."/>
            <person name="Truchon A.R."/>
            <person name="Schepens W."/>
            <person name="Wilhelm S.W."/>
        </authorList>
    </citation>
    <scope>NUCLEOTIDE SEQUENCE [LARGE SCALE GENOMIC DNA]</scope>
    <source>
        <strain evidence="2 3">CCMP1851</strain>
    </source>
</reference>
<evidence type="ECO:0000313" key="2">
    <source>
        <dbReference type="EMBL" id="KAK7253849.1"/>
    </source>
</evidence>
<dbReference type="PANTHER" id="PTHR43446">
    <property type="entry name" value="MEMBRANE PROTEIN-RELATED"/>
    <property type="match status" value="1"/>
</dbReference>
<protein>
    <recommendedName>
        <fullName evidence="1">Band 7 domain-containing protein</fullName>
    </recommendedName>
</protein>
<feature type="domain" description="Band 7" evidence="1">
    <location>
        <begin position="84"/>
        <end position="253"/>
    </location>
</feature>
<accession>A0ABR1GCY1</accession>
<dbReference type="Proteomes" id="UP001363151">
    <property type="component" value="Unassembled WGS sequence"/>
</dbReference>
<evidence type="ECO:0000313" key="3">
    <source>
        <dbReference type="Proteomes" id="UP001363151"/>
    </source>
</evidence>
<dbReference type="Pfam" id="PF01145">
    <property type="entry name" value="Band_7"/>
    <property type="match status" value="1"/>
</dbReference>
<gene>
    <name evidence="2" type="ORF">SO694_00002817</name>
</gene>
<dbReference type="InterPro" id="IPR036013">
    <property type="entry name" value="Band_7/SPFH_dom_sf"/>
</dbReference>
<dbReference type="CDD" id="cd03402">
    <property type="entry name" value="SPFH_like_u2"/>
    <property type="match status" value="1"/>
</dbReference>